<evidence type="ECO:0000256" key="5">
    <source>
        <dbReference type="ARBA" id="ARBA00023284"/>
    </source>
</evidence>
<dbReference type="FunFam" id="3.40.30.10:FF:000001">
    <property type="entry name" value="Thioredoxin"/>
    <property type="match status" value="1"/>
</dbReference>
<dbReference type="PANTHER" id="PTHR45663">
    <property type="entry name" value="GEO12009P1"/>
    <property type="match status" value="1"/>
</dbReference>
<dbReference type="AlphaFoldDB" id="A0A4Y4CR93"/>
<keyword evidence="8" id="KW-1185">Reference proteome</keyword>
<evidence type="ECO:0000256" key="3">
    <source>
        <dbReference type="ARBA" id="ARBA00022982"/>
    </source>
</evidence>
<evidence type="ECO:0000259" key="6">
    <source>
        <dbReference type="PROSITE" id="PS51352"/>
    </source>
</evidence>
<keyword evidence="3" id="KW-0249">Electron transport</keyword>
<reference evidence="7 8" key="1">
    <citation type="submission" date="2019-06" db="EMBL/GenBank/DDBJ databases">
        <title>Whole genome shotgun sequence of Zoogloea ramigera NBRC 15342.</title>
        <authorList>
            <person name="Hosoyama A."/>
            <person name="Uohara A."/>
            <person name="Ohji S."/>
            <person name="Ichikawa N."/>
        </authorList>
    </citation>
    <scope>NUCLEOTIDE SEQUENCE [LARGE SCALE GENOMIC DNA]</scope>
    <source>
        <strain evidence="7 8">NBRC 15342</strain>
    </source>
</reference>
<keyword evidence="2" id="KW-0813">Transport</keyword>
<dbReference type="Pfam" id="PF00085">
    <property type="entry name" value="Thioredoxin"/>
    <property type="match status" value="1"/>
</dbReference>
<dbReference type="EMBL" id="BJNV01000006">
    <property type="protein sequence ID" value="GEC94359.1"/>
    <property type="molecule type" value="Genomic_DNA"/>
</dbReference>
<proteinExistence type="inferred from homology"/>
<evidence type="ECO:0000256" key="4">
    <source>
        <dbReference type="ARBA" id="ARBA00023157"/>
    </source>
</evidence>
<feature type="domain" description="Thioredoxin" evidence="6">
    <location>
        <begin position="1"/>
        <end position="110"/>
    </location>
</feature>
<protein>
    <submittedName>
        <fullName evidence="7">Co-chaperone YbbN</fullName>
    </submittedName>
</protein>
<evidence type="ECO:0000313" key="8">
    <source>
        <dbReference type="Proteomes" id="UP000318422"/>
    </source>
</evidence>
<evidence type="ECO:0000313" key="7">
    <source>
        <dbReference type="EMBL" id="GEC94359.1"/>
    </source>
</evidence>
<dbReference type="Gene3D" id="3.40.30.10">
    <property type="entry name" value="Glutaredoxin"/>
    <property type="match status" value="1"/>
</dbReference>
<dbReference type="InterPro" id="IPR011990">
    <property type="entry name" value="TPR-like_helical_dom_sf"/>
</dbReference>
<comment type="similarity">
    <text evidence="1">Belongs to the thioredoxin family.</text>
</comment>
<accession>A0A4Y4CR93</accession>
<evidence type="ECO:0000256" key="1">
    <source>
        <dbReference type="ARBA" id="ARBA00008987"/>
    </source>
</evidence>
<comment type="caution">
    <text evidence="7">The sequence shown here is derived from an EMBL/GenBank/DDBJ whole genome shotgun (WGS) entry which is preliminary data.</text>
</comment>
<dbReference type="PROSITE" id="PS51352">
    <property type="entry name" value="THIOREDOXIN_2"/>
    <property type="match status" value="1"/>
</dbReference>
<dbReference type="InterPro" id="IPR013766">
    <property type="entry name" value="Thioredoxin_domain"/>
</dbReference>
<dbReference type="CDD" id="cd02947">
    <property type="entry name" value="TRX_family"/>
    <property type="match status" value="1"/>
</dbReference>
<dbReference type="PRINTS" id="PR00421">
    <property type="entry name" value="THIOREDOXIN"/>
</dbReference>
<dbReference type="Proteomes" id="UP000318422">
    <property type="component" value="Unassembled WGS sequence"/>
</dbReference>
<keyword evidence="5" id="KW-0676">Redox-active center</keyword>
<dbReference type="Pfam" id="PF14561">
    <property type="entry name" value="TPR_20"/>
    <property type="match status" value="1"/>
</dbReference>
<dbReference type="InterPro" id="IPR036249">
    <property type="entry name" value="Thioredoxin-like_sf"/>
</dbReference>
<dbReference type="InterPro" id="IPR017937">
    <property type="entry name" value="Thioredoxin_CS"/>
</dbReference>
<dbReference type="GO" id="GO:0015035">
    <property type="term" value="F:protein-disulfide reductase activity"/>
    <property type="evidence" value="ECO:0007669"/>
    <property type="project" value="UniProtKB-ARBA"/>
</dbReference>
<dbReference type="OrthoDB" id="9790390at2"/>
<organism evidence="7 8">
    <name type="scientific">Zoogloea ramigera</name>
    <dbReference type="NCBI Taxonomy" id="350"/>
    <lineage>
        <taxon>Bacteria</taxon>
        <taxon>Pseudomonadati</taxon>
        <taxon>Pseudomonadota</taxon>
        <taxon>Betaproteobacteria</taxon>
        <taxon>Rhodocyclales</taxon>
        <taxon>Zoogloeaceae</taxon>
        <taxon>Zoogloea</taxon>
    </lineage>
</organism>
<dbReference type="GO" id="GO:0005829">
    <property type="term" value="C:cytosol"/>
    <property type="evidence" value="ECO:0007669"/>
    <property type="project" value="TreeGrafter"/>
</dbReference>
<dbReference type="SUPFAM" id="SSF52833">
    <property type="entry name" value="Thioredoxin-like"/>
    <property type="match status" value="1"/>
</dbReference>
<dbReference type="Gene3D" id="1.25.40.10">
    <property type="entry name" value="Tetratricopeptide repeat domain"/>
    <property type="match status" value="2"/>
</dbReference>
<gene>
    <name evidence="7" type="ORF">ZRA01_04320</name>
</gene>
<dbReference type="RefSeq" id="WP_141349118.1">
    <property type="nucleotide sequence ID" value="NZ_BJNV01000006.1"/>
</dbReference>
<sequence>MPHAYDITEADFDTAVLARSREVPVLVDFWAPWCGPCRSLKPLLEKLAGEYGGRFELAKLNSDEAPSVSARYAVRSIPAVKLFVDGEVVDEFTGALPEGQLRAFLDARLPDEAEKLRRQAATLADPLARAELLNQAADLSGGRPEIVLDLVAALLDAGLADYAAAGLDSIEPRERDEAWLKLKARLDLARGPGDVDEAALDARITADPKDFEARFALATLHAQRQAWSAAFAQLLEIVLRDKADARKQARDKLVEWFPLCPDPKAVMNARRELSMYLN</sequence>
<name>A0A4Y4CR93_ZOORA</name>
<dbReference type="GO" id="GO:0006950">
    <property type="term" value="P:response to stress"/>
    <property type="evidence" value="ECO:0007669"/>
    <property type="project" value="UniProtKB-ARBA"/>
</dbReference>
<dbReference type="PANTHER" id="PTHR45663:SF11">
    <property type="entry name" value="GEO12009P1"/>
    <property type="match status" value="1"/>
</dbReference>
<dbReference type="PROSITE" id="PS00194">
    <property type="entry name" value="THIOREDOXIN_1"/>
    <property type="match status" value="1"/>
</dbReference>
<keyword evidence="4" id="KW-1015">Disulfide bond</keyword>
<evidence type="ECO:0000256" key="2">
    <source>
        <dbReference type="ARBA" id="ARBA00022448"/>
    </source>
</evidence>
<dbReference type="GO" id="GO:0045454">
    <property type="term" value="P:cell redox homeostasis"/>
    <property type="evidence" value="ECO:0007669"/>
    <property type="project" value="TreeGrafter"/>
</dbReference>